<feature type="transmembrane region" description="Helical" evidence="6">
    <location>
        <begin position="20"/>
        <end position="43"/>
    </location>
</feature>
<feature type="transmembrane region" description="Helical" evidence="6">
    <location>
        <begin position="438"/>
        <end position="459"/>
    </location>
</feature>
<dbReference type="PROSITE" id="PS51257">
    <property type="entry name" value="PROKAR_LIPOPROTEIN"/>
    <property type="match status" value="1"/>
</dbReference>
<evidence type="ECO:0000256" key="6">
    <source>
        <dbReference type="SAM" id="Phobius"/>
    </source>
</evidence>
<proteinExistence type="predicted"/>
<dbReference type="InterPro" id="IPR003838">
    <property type="entry name" value="ABC3_permease_C"/>
</dbReference>
<sequence>MIRNYLKTAFRNVWKNKTYALINVVGLAIGMTACFFIFQYTWFERSYDQFHDRHDRLYRVPISYTGSFGGGKPLASNHPAVGPAMMAEFPEVENAARLVRSGVFVKTSTLSYTDAKGNVKRFIEPESYFADPSFLEMFSFPFSAGNAATALQDPNSIVITSSIARKYFGDEDPISKVLEVNGRPLKVTAVLKDVPENSHVRFNILIPLSIIDKDFGLNEWGWPEFYNYVQLRPGADPAKVAARFPAFIDQHLGAKMKELNFRSHFHLQPVTDIHLRSGFTNEPEVSGNERTVNFMIILGVFLLVIAWINYINLSTAKSMERAREVGLRKVIGATRVQLALQFILEAFIINFFALLFSALLVVAATPFFDAFTGKQISATFAHAGMWGHWSLWAGCLAVFVLGALQVGAFPALALSAYKPITVLKGKIQLAKGSVPLRKVLVGFQFTMSIVLIAGTVTVYKQLSYMRNQDLGYNQEQLLVVKAPAVTDSTFQSKTALLKTQLAQNPSVTAMAPSSEIPGKRIFANNSIRNEGQEKAQNFITNLQEIDHDFLPTYQIPLAAGHNLMGERAANIFEARQGKVLVNETLAKRLGFRDNESALGNRIIFASWFGDITGEIVGVVKDYHQRSLKDKMSPILYYYNSISPWNYYSVRLKTADAATVLPFIEDRFKALFPGNAFESFFLDDYFNRQYLSDQRFGKIFGFFTGLAIFVACLGLIGLSTYNIKLRTKEIGIRRVLGATSQGIVYLFSKDFVKLTLIAALIACPAVYFFAGQWLGNFAFHIPLSWYIFVLPPLALMCLAVLATGIQSLKASLVNPVKSLRNE</sequence>
<dbReference type="InterPro" id="IPR025857">
    <property type="entry name" value="MacB_PCD"/>
</dbReference>
<evidence type="ECO:0000313" key="9">
    <source>
        <dbReference type="EMBL" id="MBO9153647.1"/>
    </source>
</evidence>
<evidence type="ECO:0000256" key="1">
    <source>
        <dbReference type="ARBA" id="ARBA00004651"/>
    </source>
</evidence>
<protein>
    <submittedName>
        <fullName evidence="9">ABC transporter permease</fullName>
    </submittedName>
</protein>
<name>A0ABS3YG33_9BACT</name>
<evidence type="ECO:0000259" key="8">
    <source>
        <dbReference type="Pfam" id="PF12704"/>
    </source>
</evidence>
<dbReference type="PANTHER" id="PTHR30572">
    <property type="entry name" value="MEMBRANE COMPONENT OF TRANSPORTER-RELATED"/>
    <property type="match status" value="1"/>
</dbReference>
<keyword evidence="5 6" id="KW-0472">Membrane</keyword>
<feature type="transmembrane region" description="Helical" evidence="6">
    <location>
        <begin position="782"/>
        <end position="801"/>
    </location>
</feature>
<evidence type="ECO:0000313" key="10">
    <source>
        <dbReference type="Proteomes" id="UP000679126"/>
    </source>
</evidence>
<accession>A0ABS3YG33</accession>
<keyword evidence="10" id="KW-1185">Reference proteome</keyword>
<feature type="domain" description="MacB-like periplasmic core" evidence="8">
    <location>
        <begin position="21"/>
        <end position="244"/>
    </location>
</feature>
<dbReference type="Proteomes" id="UP000679126">
    <property type="component" value="Unassembled WGS sequence"/>
</dbReference>
<reference evidence="10" key="1">
    <citation type="submission" date="2021-03" db="EMBL/GenBank/DDBJ databases">
        <title>Assistant Professor.</title>
        <authorList>
            <person name="Huq M.A."/>
        </authorList>
    </citation>
    <scope>NUCLEOTIDE SEQUENCE [LARGE SCALE GENOMIC DNA]</scope>
    <source>
        <strain evidence="10">MAH-28</strain>
    </source>
</reference>
<comment type="subcellular location">
    <subcellularLocation>
        <location evidence="1">Cell membrane</location>
        <topology evidence="1">Multi-pass membrane protein</topology>
    </subcellularLocation>
</comment>
<feature type="transmembrane region" description="Helical" evidence="6">
    <location>
        <begin position="292"/>
        <end position="313"/>
    </location>
</feature>
<feature type="domain" description="MacB-like periplasmic core" evidence="8">
    <location>
        <begin position="448"/>
        <end position="626"/>
    </location>
</feature>
<dbReference type="Pfam" id="PF02687">
    <property type="entry name" value="FtsX"/>
    <property type="match status" value="2"/>
</dbReference>
<feature type="domain" description="ABC3 transporter permease C-terminal" evidence="7">
    <location>
        <begin position="701"/>
        <end position="810"/>
    </location>
</feature>
<organism evidence="9 10">
    <name type="scientific">Chitinophaga chungangae</name>
    <dbReference type="NCBI Taxonomy" id="2821488"/>
    <lineage>
        <taxon>Bacteria</taxon>
        <taxon>Pseudomonadati</taxon>
        <taxon>Bacteroidota</taxon>
        <taxon>Chitinophagia</taxon>
        <taxon>Chitinophagales</taxon>
        <taxon>Chitinophagaceae</taxon>
        <taxon>Chitinophaga</taxon>
    </lineage>
</organism>
<dbReference type="InterPro" id="IPR050250">
    <property type="entry name" value="Macrolide_Exporter_MacB"/>
</dbReference>
<evidence type="ECO:0000256" key="3">
    <source>
        <dbReference type="ARBA" id="ARBA00022692"/>
    </source>
</evidence>
<dbReference type="PANTHER" id="PTHR30572:SF18">
    <property type="entry name" value="ABC-TYPE MACROLIDE FAMILY EXPORT SYSTEM PERMEASE COMPONENT 2"/>
    <property type="match status" value="1"/>
</dbReference>
<feature type="domain" description="ABC3 transporter permease C-terminal" evidence="7">
    <location>
        <begin position="296"/>
        <end position="411"/>
    </location>
</feature>
<feature type="transmembrane region" description="Helical" evidence="6">
    <location>
        <begin position="750"/>
        <end position="770"/>
    </location>
</feature>
<evidence type="ECO:0000256" key="2">
    <source>
        <dbReference type="ARBA" id="ARBA00022475"/>
    </source>
</evidence>
<dbReference type="Pfam" id="PF12704">
    <property type="entry name" value="MacB_PCD"/>
    <property type="match status" value="2"/>
</dbReference>
<feature type="transmembrane region" description="Helical" evidence="6">
    <location>
        <begin position="391"/>
        <end position="417"/>
    </location>
</feature>
<evidence type="ECO:0000259" key="7">
    <source>
        <dbReference type="Pfam" id="PF02687"/>
    </source>
</evidence>
<evidence type="ECO:0000256" key="4">
    <source>
        <dbReference type="ARBA" id="ARBA00022989"/>
    </source>
</evidence>
<comment type="caution">
    <text evidence="9">The sequence shown here is derived from an EMBL/GenBank/DDBJ whole genome shotgun (WGS) entry which is preliminary data.</text>
</comment>
<dbReference type="EMBL" id="JAGHKP010000003">
    <property type="protein sequence ID" value="MBO9153647.1"/>
    <property type="molecule type" value="Genomic_DNA"/>
</dbReference>
<keyword evidence="4 6" id="KW-1133">Transmembrane helix</keyword>
<feature type="transmembrane region" description="Helical" evidence="6">
    <location>
        <begin position="698"/>
        <end position="722"/>
    </location>
</feature>
<feature type="transmembrane region" description="Helical" evidence="6">
    <location>
        <begin position="338"/>
        <end position="364"/>
    </location>
</feature>
<keyword evidence="3 6" id="KW-0812">Transmembrane</keyword>
<gene>
    <name evidence="9" type="ORF">J7I43_15570</name>
</gene>
<dbReference type="RefSeq" id="WP_209146664.1">
    <property type="nucleotide sequence ID" value="NZ_JAGHKP010000003.1"/>
</dbReference>
<keyword evidence="2" id="KW-1003">Cell membrane</keyword>
<evidence type="ECO:0000256" key="5">
    <source>
        <dbReference type="ARBA" id="ARBA00023136"/>
    </source>
</evidence>